<keyword evidence="5" id="KW-1003">Cell membrane</keyword>
<dbReference type="InterPro" id="IPR005112">
    <property type="entry name" value="dDENN_dom"/>
</dbReference>
<name>A0ABQ7SAY5_9ACAR</name>
<dbReference type="InterPro" id="IPR057469">
    <property type="entry name" value="PH_MADD"/>
</dbReference>
<feature type="region of interest" description="Disordered" evidence="10">
    <location>
        <begin position="222"/>
        <end position="251"/>
    </location>
</feature>
<comment type="caution">
    <text evidence="12">The sequence shown here is derived from an EMBL/GenBank/DDBJ whole genome shotgun (WGS) entry which is preliminary data.</text>
</comment>
<dbReference type="InterPro" id="IPR001194">
    <property type="entry name" value="cDENN_dom"/>
</dbReference>
<sequence>MSDAVKKYFCPRLLDYVIIVGPRPCARRGNLSPHLGTNNRVPHLLRRYPPQDHSDFALPPDVVIFCQPEGCDRIDSKSLGSSYNNRIHNTNSFVYLLTEKDTSRVRYGICLNFYRPLQASPELPVDGEPSSSDDVHTKLELRQVAPRRANRSRPINYKMPTTNEQQEQQMKSDSNKSDLDSGVRVTLGPDSDNEYAQTSTHENGSLHGKQQASFVDLYAEPKSYGHQSEQSSGNKTTPQRPKVYRRAKNRPPKTTTYALNSICIISHHPFFSTFRECLFEMKKFIQVCDERNSNQDPFQFANGTYQCDCDMSLAVRQSRKRDATKIRHLPNCVFKNPVWNLMTMPNLDPETMGPSILTDVCEIEAWVLRILSVPVPVPQKTKIELEIMDTSLRAPIVFALPDHTRFSLIDFPLHLPLELLGVDTCLQVLTCILLEHKVALQSKDYNALSMSVMAFVTMIYPLEYMFPVIPLLPSCMSSAEQLLLAPTPFIIGFPSSFFKFKSAFKLPDDVWLVDLDSNKVKQPKGVEDLPPLPEPDGPILIQNLQKILHSMAGSEPPEPVESLNLTKFPASSASPAPPANSDKAAHLNIRQLTPQSNTNDRDFKSSFMSGITNSMPASPLKTSKRSSITSPSALMQFAASRLGGSSTNTGNGTNLASSKTSVSMTSSPQFDPTAFVGADLDAADVATRIAMVRFFGSSSVLANFSEHTRTIRLYPRPVVSFQKSSFIQSRAKPSQFLMKLVNTQAVEYMAEWSLSPDNVAFLRVQTGVFDPSIVGDKSKWYEHQLEPLRFRAWDPEKVDYYVEIINIMRDSDSVTGASSAASRFSDFFEDESDEDEEFEEQPPGEEQFGEIDRNNNEIPLVKQQTDGLKEELASDDDTSATDTNDDLEHSRRLCDMDASLSSSSSSNYSISDNHQVRSIPANYKHDVGTFPPVRCDLDRVFKPPRTLVTTAADLPKALDPQTSTGLAINAECNSDLNKVLGHGETVTRKLRTQDRIQAKVYPDHDESSYSSDGDETSSRSEPVDSSSPYDDDEFDNDQVGHEEFEFDTPGGVAALRSATSKHKLVEATQQMTLDESTLAQDDDTLMVDDSGQRRLTRMSKTSSNSTGGTGSLGSCDLSLRRDSLKSFADESFAKVSEVASRAVSSVQRTLTSPMNRQNESTDGQLSKSPVLKQQVSSPVHKIAQDRARATMSSIINRASSMSDAHFKRSPSSSTGAVGGDAVASQQTGTARPIGGPSVSSNSSDSSASNMASSLIDKFASEARDAVREAKAAALDAGRNAIRVTKPAADVGRQKILRNLQALSDPMRDTAREILRNTHEDSFDQQPSRNDSPEPPQFASRSSPSAASAMSNDFNGLADRANNVISGWFGSKVASGIAKQVKERTRPFAPFPTGHKLVQKTSLIKHSAGKSDNNEAPRQVRALSTDEDNQQFLKDLVDAVMRGDGIGWLKLNRVKKLMEDESYRNFVVDKINKNHEHRIGADDRIGDIRVSKPVWRGLLRLCMAMVSGLEQSYMHNKLIGMSSVFSILEISYIYYWTQDGTQTADSAGGIDSSARRTTISSTVSNNELDDTNSNTSGSLFELNPGAFMGPLAEGASAMVGSNFSVCTSDSHTSSLFGSNEDLATNPDNARLHDTANRSAQPSINQAPLTTVSEAPSLKPLASQRPIEFSHTNDHAFGVLSGSEQGLASASTNTSMGIGSDGGPISTDSLSSKAPIGVRDAAARLGSSGSDETNAPSDIMSNADNEICAKSQSSSLVQQPISEFVDSNVHLTNDFGVEDALVKSPSRANSDHHDITISNQQMQQQHALWMNKQGVPARLRNVVATEGVINTMINTNENRRIYLYEGLVNKDRSPLWDQMQFWEEAFLDAVSHERELTGMDEGPGEMLERYHLLYEMDKKRLEHDEDRLLSTLLYNMIAFMVMLRVDKQSIKQKIRRLLGKCHIGLVNSAELNQLLERIETLRGNDIDLKPLISRRIHRHTFTLHQGTDASGDICFMEVRDDGLILRSINGTIVERWWYERLINMTYSPKNKVVCLWRRSGGQTQLHKYYTRKCKELYNCIKDEMQRAAAKSSGLTRGTELGGEFPVQDMTSGEGGILQVCMEGVGLLFATSKFFVRLENIRKCFTQKGGVFVLEEFNPKTRQLIQRRYRSQMADQICYAVLCVFSYVAAGQNKSDNAGQKAGLAPRPHSQPITSPPGNRM</sequence>
<feature type="region of interest" description="Disordered" evidence="10">
    <location>
        <begin position="1077"/>
        <end position="1113"/>
    </location>
</feature>
<organism evidence="12 13">
    <name type="scientific">Fragariocoptes setiger</name>
    <dbReference type="NCBI Taxonomy" id="1670756"/>
    <lineage>
        <taxon>Eukaryota</taxon>
        <taxon>Metazoa</taxon>
        <taxon>Ecdysozoa</taxon>
        <taxon>Arthropoda</taxon>
        <taxon>Chelicerata</taxon>
        <taxon>Arachnida</taxon>
        <taxon>Acari</taxon>
        <taxon>Acariformes</taxon>
        <taxon>Trombidiformes</taxon>
        <taxon>Prostigmata</taxon>
        <taxon>Eupodina</taxon>
        <taxon>Eriophyoidea</taxon>
        <taxon>Phytoptidae</taxon>
        <taxon>Fragariocoptes</taxon>
    </lineage>
</organism>
<dbReference type="InterPro" id="IPR043153">
    <property type="entry name" value="DENN_C"/>
</dbReference>
<dbReference type="Gene3D" id="3.30.450.200">
    <property type="match status" value="1"/>
</dbReference>
<dbReference type="GO" id="GO:0016301">
    <property type="term" value="F:kinase activity"/>
    <property type="evidence" value="ECO:0007669"/>
    <property type="project" value="UniProtKB-KW"/>
</dbReference>
<dbReference type="Pfam" id="PF02141">
    <property type="entry name" value="DENN"/>
    <property type="match status" value="1"/>
</dbReference>
<feature type="compositionally biased region" description="Low complexity" evidence="10">
    <location>
        <begin position="1237"/>
        <end position="1248"/>
    </location>
</feature>
<reference evidence="12 13" key="1">
    <citation type="submission" date="2020-10" db="EMBL/GenBank/DDBJ databases">
        <authorList>
            <person name="Klimov P.B."/>
            <person name="Dyachkov S.M."/>
            <person name="Chetverikov P.E."/>
        </authorList>
    </citation>
    <scope>NUCLEOTIDE SEQUENCE [LARGE SCALE GENOMIC DNA]</scope>
    <source>
        <strain evidence="12">BMOC 18-1129-001#AD2665</strain>
        <tissue evidence="12">Entire mites</tissue>
    </source>
</reference>
<accession>A0ABQ7SAY5</accession>
<feature type="compositionally biased region" description="Polar residues" evidence="10">
    <location>
        <begin position="194"/>
        <end position="208"/>
    </location>
</feature>
<dbReference type="SMART" id="SM00799">
    <property type="entry name" value="DENN"/>
    <property type="match status" value="1"/>
</dbReference>
<evidence type="ECO:0000259" key="11">
    <source>
        <dbReference type="PROSITE" id="PS50211"/>
    </source>
</evidence>
<dbReference type="InterPro" id="IPR037516">
    <property type="entry name" value="Tripartite_DENN"/>
</dbReference>
<feature type="region of interest" description="Disordered" evidence="10">
    <location>
        <begin position="1686"/>
        <end position="1712"/>
    </location>
</feature>
<feature type="compositionally biased region" description="Polar residues" evidence="10">
    <location>
        <begin position="225"/>
        <end position="239"/>
    </location>
</feature>
<keyword evidence="9" id="KW-0472">Membrane</keyword>
<evidence type="ECO:0000256" key="4">
    <source>
        <dbReference type="ARBA" id="ARBA00017868"/>
    </source>
</evidence>
<feature type="region of interest" description="Disordered" evidence="10">
    <location>
        <begin position="120"/>
        <end position="208"/>
    </location>
</feature>
<feature type="region of interest" description="Disordered" evidence="10">
    <location>
        <begin position="991"/>
        <end position="1036"/>
    </location>
</feature>
<feature type="region of interest" description="Disordered" evidence="10">
    <location>
        <begin position="1145"/>
        <end position="1181"/>
    </location>
</feature>
<keyword evidence="13" id="KW-1185">Reference proteome</keyword>
<dbReference type="EMBL" id="JAIFTH010000121">
    <property type="protein sequence ID" value="KAG9510561.1"/>
    <property type="molecule type" value="Genomic_DNA"/>
</dbReference>
<feature type="region of interest" description="Disordered" evidence="10">
    <location>
        <begin position="1318"/>
        <end position="1350"/>
    </location>
</feature>
<feature type="compositionally biased region" description="Polar residues" evidence="10">
    <location>
        <begin position="159"/>
        <end position="172"/>
    </location>
</feature>
<dbReference type="Gene3D" id="3.40.50.11500">
    <property type="match status" value="1"/>
</dbReference>
<dbReference type="SMART" id="SM00800">
    <property type="entry name" value="uDENN"/>
    <property type="match status" value="1"/>
</dbReference>
<comment type="similarity">
    <text evidence="3">Belongs to the MADD family.</text>
</comment>
<dbReference type="InterPro" id="IPR005113">
    <property type="entry name" value="uDENN_dom"/>
</dbReference>
<dbReference type="SMART" id="SM00801">
    <property type="entry name" value="dDENN"/>
    <property type="match status" value="1"/>
</dbReference>
<feature type="compositionally biased region" description="Low complexity" evidence="10">
    <location>
        <begin position="1099"/>
        <end position="1113"/>
    </location>
</feature>
<dbReference type="PANTHER" id="PTHR13008:SF7">
    <property type="entry name" value="MAP KINASE-ACTIVATING DEATH DOMAIN PROTEIN"/>
    <property type="match status" value="1"/>
</dbReference>
<dbReference type="InterPro" id="IPR056574">
    <property type="entry name" value="Death_MADD"/>
</dbReference>
<dbReference type="Proteomes" id="UP000825002">
    <property type="component" value="Unassembled WGS sequence"/>
</dbReference>
<keyword evidence="8" id="KW-0053">Apoptosis</keyword>
<gene>
    <name evidence="12" type="primary">Rab3-GEF</name>
    <name evidence="12" type="ORF">GZH46_00890</name>
</gene>
<feature type="compositionally biased region" description="Polar residues" evidence="10">
    <location>
        <begin position="2188"/>
        <end position="2198"/>
    </location>
</feature>
<comment type="subcellular location">
    <subcellularLocation>
        <location evidence="1">Cell membrane</location>
    </subcellularLocation>
    <subcellularLocation>
        <location evidence="2">Cytoplasm</location>
    </subcellularLocation>
</comment>
<evidence type="ECO:0000313" key="12">
    <source>
        <dbReference type="EMBL" id="KAG9510561.1"/>
    </source>
</evidence>
<keyword evidence="7" id="KW-0344">Guanine-nucleotide releasing factor</keyword>
<dbReference type="InterPro" id="IPR039980">
    <property type="entry name" value="MADD"/>
</dbReference>
<feature type="compositionally biased region" description="Polar residues" evidence="10">
    <location>
        <begin position="1147"/>
        <end position="1177"/>
    </location>
</feature>
<evidence type="ECO:0000256" key="8">
    <source>
        <dbReference type="ARBA" id="ARBA00022703"/>
    </source>
</evidence>
<dbReference type="Pfam" id="PF25328">
    <property type="entry name" value="PH_MADD"/>
    <property type="match status" value="1"/>
</dbReference>
<evidence type="ECO:0000256" key="2">
    <source>
        <dbReference type="ARBA" id="ARBA00004496"/>
    </source>
</evidence>
<feature type="compositionally biased region" description="Acidic residues" evidence="10">
    <location>
        <begin position="829"/>
        <end position="849"/>
    </location>
</feature>
<feature type="compositionally biased region" description="Polar residues" evidence="10">
    <location>
        <begin position="1686"/>
        <end position="1695"/>
    </location>
</feature>
<feature type="region of interest" description="Disordered" evidence="10">
    <location>
        <begin position="829"/>
        <end position="890"/>
    </location>
</feature>
<evidence type="ECO:0000256" key="5">
    <source>
        <dbReference type="ARBA" id="ARBA00022475"/>
    </source>
</evidence>
<evidence type="ECO:0000256" key="1">
    <source>
        <dbReference type="ARBA" id="ARBA00004236"/>
    </source>
</evidence>
<evidence type="ECO:0000313" key="13">
    <source>
        <dbReference type="Proteomes" id="UP000825002"/>
    </source>
</evidence>
<feature type="compositionally biased region" description="Acidic residues" evidence="10">
    <location>
        <begin position="873"/>
        <end position="885"/>
    </location>
</feature>
<dbReference type="PANTHER" id="PTHR13008">
    <property type="entry name" value="MAP-KINASE ACTIVATING DEATH DOMAIN PROTEIN MADD /DENN/AEX-3 C.ELEGANS"/>
    <property type="match status" value="1"/>
</dbReference>
<feature type="domain" description="UDENN" evidence="11">
    <location>
        <begin position="24"/>
        <end position="760"/>
    </location>
</feature>
<dbReference type="Pfam" id="PF03456">
    <property type="entry name" value="uDENN"/>
    <property type="match status" value="1"/>
</dbReference>
<feature type="compositionally biased region" description="Low complexity" evidence="10">
    <location>
        <begin position="1338"/>
        <end position="1350"/>
    </location>
</feature>
<evidence type="ECO:0000256" key="10">
    <source>
        <dbReference type="SAM" id="MobiDB-lite"/>
    </source>
</evidence>
<evidence type="ECO:0000256" key="6">
    <source>
        <dbReference type="ARBA" id="ARBA00022490"/>
    </source>
</evidence>
<feature type="region of interest" description="Disordered" evidence="10">
    <location>
        <begin position="1200"/>
        <end position="1248"/>
    </location>
</feature>
<feature type="compositionally biased region" description="Basic and acidic residues" evidence="10">
    <location>
        <begin position="991"/>
        <end position="1007"/>
    </location>
</feature>
<evidence type="ECO:0000256" key="3">
    <source>
        <dbReference type="ARBA" id="ARBA00005978"/>
    </source>
</evidence>
<feature type="compositionally biased region" description="Basic residues" evidence="10">
    <location>
        <begin position="242"/>
        <end position="251"/>
    </location>
</feature>
<proteinExistence type="inferred from homology"/>
<evidence type="ECO:0000256" key="7">
    <source>
        <dbReference type="ARBA" id="ARBA00022658"/>
    </source>
</evidence>
<keyword evidence="6" id="KW-0963">Cytoplasm</keyword>
<dbReference type="PROSITE" id="PS50211">
    <property type="entry name" value="DENN"/>
    <property type="match status" value="1"/>
</dbReference>
<protein>
    <recommendedName>
        <fullName evidence="4">MAP kinase-activating death domain protein</fullName>
    </recommendedName>
</protein>
<keyword evidence="12" id="KW-0808">Transferase</keyword>
<dbReference type="Pfam" id="PF23629">
    <property type="entry name" value="Death_MADD"/>
    <property type="match status" value="1"/>
</dbReference>
<feature type="region of interest" description="Disordered" evidence="10">
    <location>
        <begin position="2174"/>
        <end position="2198"/>
    </location>
</feature>
<evidence type="ECO:0000256" key="9">
    <source>
        <dbReference type="ARBA" id="ARBA00023136"/>
    </source>
</evidence>
<keyword evidence="12" id="KW-0418">Kinase</keyword>